<comment type="caution">
    <text evidence="11">The sequence shown here is derived from an EMBL/GenBank/DDBJ whole genome shotgun (WGS) entry which is preliminary data.</text>
</comment>
<feature type="transmembrane region" description="Helical" evidence="9">
    <location>
        <begin position="114"/>
        <end position="139"/>
    </location>
</feature>
<dbReference type="InterPro" id="IPR050790">
    <property type="entry name" value="ExbB/TolQ_transport"/>
</dbReference>
<protein>
    <submittedName>
        <fullName evidence="11">MotA/TolQ/ExbB proton channel family protein</fullName>
    </submittedName>
</protein>
<dbReference type="PANTHER" id="PTHR30625:SF15">
    <property type="entry name" value="BIOPOLYMER TRANSPORT PROTEIN EXBB"/>
    <property type="match status" value="1"/>
</dbReference>
<evidence type="ECO:0000256" key="9">
    <source>
        <dbReference type="SAM" id="Phobius"/>
    </source>
</evidence>
<evidence type="ECO:0000313" key="12">
    <source>
        <dbReference type="Proteomes" id="UP000320813"/>
    </source>
</evidence>
<feature type="transmembrane region" description="Helical" evidence="9">
    <location>
        <begin position="20"/>
        <end position="39"/>
    </location>
</feature>
<keyword evidence="5 8" id="KW-0653">Protein transport</keyword>
<dbReference type="InterPro" id="IPR002898">
    <property type="entry name" value="MotA_ExbB_proton_chnl"/>
</dbReference>
<keyword evidence="3" id="KW-1003">Cell membrane</keyword>
<evidence type="ECO:0000256" key="5">
    <source>
        <dbReference type="ARBA" id="ARBA00022927"/>
    </source>
</evidence>
<evidence type="ECO:0000256" key="2">
    <source>
        <dbReference type="ARBA" id="ARBA00022448"/>
    </source>
</evidence>
<dbReference type="EMBL" id="SGBD01000004">
    <property type="protein sequence ID" value="RZD14166.1"/>
    <property type="molecule type" value="Genomic_DNA"/>
</dbReference>
<feature type="domain" description="MotA/TolQ/ExbB proton channel" evidence="10">
    <location>
        <begin position="92"/>
        <end position="195"/>
    </location>
</feature>
<evidence type="ECO:0000259" key="10">
    <source>
        <dbReference type="Pfam" id="PF01618"/>
    </source>
</evidence>
<dbReference type="GO" id="GO:0017038">
    <property type="term" value="P:protein import"/>
    <property type="evidence" value="ECO:0007669"/>
    <property type="project" value="TreeGrafter"/>
</dbReference>
<keyword evidence="6 9" id="KW-1133">Transmembrane helix</keyword>
<proteinExistence type="inferred from homology"/>
<dbReference type="GO" id="GO:0005886">
    <property type="term" value="C:plasma membrane"/>
    <property type="evidence" value="ECO:0007669"/>
    <property type="project" value="UniProtKB-SubCell"/>
</dbReference>
<dbReference type="Pfam" id="PF01618">
    <property type="entry name" value="MotA_ExbB"/>
    <property type="match status" value="1"/>
</dbReference>
<evidence type="ECO:0000256" key="3">
    <source>
        <dbReference type="ARBA" id="ARBA00022475"/>
    </source>
</evidence>
<evidence type="ECO:0000256" key="6">
    <source>
        <dbReference type="ARBA" id="ARBA00022989"/>
    </source>
</evidence>
<comment type="subcellular location">
    <subcellularLocation>
        <location evidence="1">Cell membrane</location>
        <topology evidence="1">Multi-pass membrane protein</topology>
    </subcellularLocation>
    <subcellularLocation>
        <location evidence="8">Membrane</location>
        <topology evidence="8">Multi-pass membrane protein</topology>
    </subcellularLocation>
</comment>
<evidence type="ECO:0000313" key="11">
    <source>
        <dbReference type="EMBL" id="RZD14166.1"/>
    </source>
</evidence>
<evidence type="ECO:0000256" key="1">
    <source>
        <dbReference type="ARBA" id="ARBA00004651"/>
    </source>
</evidence>
<dbReference type="PANTHER" id="PTHR30625">
    <property type="entry name" value="PROTEIN TOLQ"/>
    <property type="match status" value="1"/>
</dbReference>
<feature type="transmembrane region" description="Helical" evidence="9">
    <location>
        <begin position="159"/>
        <end position="183"/>
    </location>
</feature>
<keyword evidence="7 9" id="KW-0472">Membrane</keyword>
<dbReference type="Proteomes" id="UP000320813">
    <property type="component" value="Unassembled WGS sequence"/>
</dbReference>
<organism evidence="11 12">
    <name type="scientific">Candidatus Acidulodesulfobacterium ferriphilum</name>
    <dbReference type="NCBI Taxonomy" id="2597223"/>
    <lineage>
        <taxon>Bacteria</taxon>
        <taxon>Deltaproteobacteria</taxon>
        <taxon>Candidatus Acidulodesulfobacterales</taxon>
        <taxon>Candidatus Acidulodesulfobacterium</taxon>
    </lineage>
</organism>
<sequence>MVMNIFHSLGVLFDGGPLMYVMLVLLLVAITVIIERFYFLHSVIKTGSSFTEEIKSILKSDNGLKKAKEYCNEHPGIYSSLLLVDFNNLCLTKEERDEVLTEEAMKHTREMERYMWVLDTLITMAPLLGLLGTIIGIMVSFNVISKTGVSHPTAITGGVALALLNTAAGLIIAVLCLGFFNYFQNKIISIKKQMEFVVLQFENFIKRNELKDNNSFSSNEKKKVQLV</sequence>
<evidence type="ECO:0000256" key="4">
    <source>
        <dbReference type="ARBA" id="ARBA00022692"/>
    </source>
</evidence>
<name>A0A519BAA9_9DELT</name>
<accession>A0A519BAA9</accession>
<dbReference type="AlphaFoldDB" id="A0A519BAA9"/>
<evidence type="ECO:0000256" key="8">
    <source>
        <dbReference type="RuleBase" id="RU004057"/>
    </source>
</evidence>
<comment type="similarity">
    <text evidence="8">Belongs to the exbB/tolQ family.</text>
</comment>
<gene>
    <name evidence="11" type="ORF">EVJ47_08010</name>
</gene>
<evidence type="ECO:0000256" key="7">
    <source>
        <dbReference type="ARBA" id="ARBA00023136"/>
    </source>
</evidence>
<keyword evidence="2 8" id="KW-0813">Transport</keyword>
<reference evidence="11 12" key="1">
    <citation type="submission" date="2019-01" db="EMBL/GenBank/DDBJ databases">
        <title>Insights into ecological role of a new deltaproteobacterial order Candidatus Sinidesulfobacterales (Sva0485) by metagenomics and metatranscriptomics.</title>
        <authorList>
            <person name="Tan S."/>
            <person name="Liu J."/>
            <person name="Fang Y."/>
            <person name="Hedlund B.P."/>
            <person name="Lian Z.H."/>
            <person name="Huang L.Y."/>
            <person name="Li J.T."/>
            <person name="Huang L.N."/>
            <person name="Li W.J."/>
            <person name="Jiang H.C."/>
            <person name="Dong H.L."/>
            <person name="Shu W.S."/>
        </authorList>
    </citation>
    <scope>NUCLEOTIDE SEQUENCE [LARGE SCALE GENOMIC DNA]</scope>
    <source>
        <strain evidence="11">AP3</strain>
    </source>
</reference>
<keyword evidence="4 9" id="KW-0812">Transmembrane</keyword>